<evidence type="ECO:0000256" key="4">
    <source>
        <dbReference type="ARBA" id="ARBA00022737"/>
    </source>
</evidence>
<dbReference type="eggNOG" id="KOG1829">
    <property type="taxonomic scope" value="Eukaryota"/>
</dbReference>
<comment type="subcellular location">
    <subcellularLocation>
        <location evidence="1">Late endosome</location>
    </subcellularLocation>
</comment>
<evidence type="ECO:0000256" key="7">
    <source>
        <dbReference type="ARBA" id="ARBA00022833"/>
    </source>
</evidence>
<dbReference type="InterPro" id="IPR004012">
    <property type="entry name" value="Run_dom"/>
</dbReference>
<dbReference type="InterPro" id="IPR047326">
    <property type="entry name" value="RUN_PLEKHM1"/>
</dbReference>
<dbReference type="SUPFAM" id="SSF140741">
    <property type="entry name" value="RUN domain-like"/>
    <property type="match status" value="1"/>
</dbReference>
<dbReference type="PROSITE" id="PS50081">
    <property type="entry name" value="ZF_DAG_PE_2"/>
    <property type="match status" value="1"/>
</dbReference>
<dbReference type="SMART" id="SM00593">
    <property type="entry name" value="RUN"/>
    <property type="match status" value="1"/>
</dbReference>
<dbReference type="GO" id="GO:0160156">
    <property type="term" value="P:secretory granule-lysosome fusion"/>
    <property type="evidence" value="ECO:0007669"/>
    <property type="project" value="EnsemblMetazoa"/>
</dbReference>
<dbReference type="PANTHER" id="PTHR12326">
    <property type="entry name" value="PLECKSTRIN HOMOLOGY DOMAIN CONTAINING PROTEIN"/>
    <property type="match status" value="1"/>
</dbReference>
<evidence type="ECO:0000256" key="6">
    <source>
        <dbReference type="ARBA" id="ARBA00022771"/>
    </source>
</evidence>
<reference evidence="14 15" key="1">
    <citation type="journal article" date="2007" name="Nature">
        <title>Evolution of genes and genomes on the Drosophila phylogeny.</title>
        <authorList>
            <consortium name="Drosophila 12 Genomes Consortium"/>
            <person name="Clark A.G."/>
            <person name="Eisen M.B."/>
            <person name="Smith D.R."/>
            <person name="Bergman C.M."/>
            <person name="Oliver B."/>
            <person name="Markow T.A."/>
            <person name="Kaufman T.C."/>
            <person name="Kellis M."/>
            <person name="Gelbart W."/>
            <person name="Iyer V.N."/>
            <person name="Pollard D.A."/>
            <person name="Sackton T.B."/>
            <person name="Larracuente A.M."/>
            <person name="Singh N.D."/>
            <person name="Abad J.P."/>
            <person name="Abt D.N."/>
            <person name="Adryan B."/>
            <person name="Aguade M."/>
            <person name="Akashi H."/>
            <person name="Anderson W.W."/>
            <person name="Aquadro C.F."/>
            <person name="Ardell D.H."/>
            <person name="Arguello R."/>
            <person name="Artieri C.G."/>
            <person name="Barbash D.A."/>
            <person name="Barker D."/>
            <person name="Barsanti P."/>
            <person name="Batterham P."/>
            <person name="Batzoglou S."/>
            <person name="Begun D."/>
            <person name="Bhutkar A."/>
            <person name="Blanco E."/>
            <person name="Bosak S.A."/>
            <person name="Bradley R.K."/>
            <person name="Brand A.D."/>
            <person name="Brent M.R."/>
            <person name="Brooks A.N."/>
            <person name="Brown R.H."/>
            <person name="Butlin R.K."/>
            <person name="Caggese C."/>
            <person name="Calvi B.R."/>
            <person name="Bernardo de Carvalho A."/>
            <person name="Caspi A."/>
            <person name="Castrezana S."/>
            <person name="Celniker S.E."/>
            <person name="Chang J.L."/>
            <person name="Chapple C."/>
            <person name="Chatterji S."/>
            <person name="Chinwalla A."/>
            <person name="Civetta A."/>
            <person name="Clifton S.W."/>
            <person name="Comeron J.M."/>
            <person name="Costello J.C."/>
            <person name="Coyne J.A."/>
            <person name="Daub J."/>
            <person name="David R.G."/>
            <person name="Delcher A.L."/>
            <person name="Delehaunty K."/>
            <person name="Do C.B."/>
            <person name="Ebling H."/>
            <person name="Edwards K."/>
            <person name="Eickbush T."/>
            <person name="Evans J.D."/>
            <person name="Filipski A."/>
            <person name="Findeiss S."/>
            <person name="Freyhult E."/>
            <person name="Fulton L."/>
            <person name="Fulton R."/>
            <person name="Garcia A.C."/>
            <person name="Gardiner A."/>
            <person name="Garfield D.A."/>
            <person name="Garvin B.E."/>
            <person name="Gibson G."/>
            <person name="Gilbert D."/>
            <person name="Gnerre S."/>
            <person name="Godfrey J."/>
            <person name="Good R."/>
            <person name="Gotea V."/>
            <person name="Gravely B."/>
            <person name="Greenberg A.J."/>
            <person name="Griffiths-Jones S."/>
            <person name="Gross S."/>
            <person name="Guigo R."/>
            <person name="Gustafson E.A."/>
            <person name="Haerty W."/>
            <person name="Hahn M.W."/>
            <person name="Halligan D.L."/>
            <person name="Halpern A.L."/>
            <person name="Halter G.M."/>
            <person name="Han M.V."/>
            <person name="Heger A."/>
            <person name="Hillier L."/>
            <person name="Hinrichs A.S."/>
            <person name="Holmes I."/>
            <person name="Hoskins R.A."/>
            <person name="Hubisz M.J."/>
            <person name="Hultmark D."/>
            <person name="Huntley M.A."/>
            <person name="Jaffe D.B."/>
            <person name="Jagadeeshan S."/>
            <person name="Jeck W.R."/>
            <person name="Johnson J."/>
            <person name="Jones C.D."/>
            <person name="Jordan W.C."/>
            <person name="Karpen G.H."/>
            <person name="Kataoka E."/>
            <person name="Keightley P.D."/>
            <person name="Kheradpour P."/>
            <person name="Kirkness E.F."/>
            <person name="Koerich L.B."/>
            <person name="Kristiansen K."/>
            <person name="Kudrna D."/>
            <person name="Kulathinal R.J."/>
            <person name="Kumar S."/>
            <person name="Kwok R."/>
            <person name="Lander E."/>
            <person name="Langley C.H."/>
            <person name="Lapoint R."/>
            <person name="Lazzaro B.P."/>
            <person name="Lee S.J."/>
            <person name="Levesque L."/>
            <person name="Li R."/>
            <person name="Lin C.F."/>
            <person name="Lin M.F."/>
            <person name="Lindblad-Toh K."/>
            <person name="Llopart A."/>
            <person name="Long M."/>
            <person name="Low L."/>
            <person name="Lozovsky E."/>
            <person name="Lu J."/>
            <person name="Luo M."/>
            <person name="Machado C.A."/>
            <person name="Makalowski W."/>
            <person name="Marzo M."/>
            <person name="Matsuda M."/>
            <person name="Matzkin L."/>
            <person name="McAllister B."/>
            <person name="McBride C.S."/>
            <person name="McKernan B."/>
            <person name="McKernan K."/>
            <person name="Mendez-Lago M."/>
            <person name="Minx P."/>
            <person name="Mollenhauer M.U."/>
            <person name="Montooth K."/>
            <person name="Mount S.M."/>
            <person name="Mu X."/>
            <person name="Myers E."/>
            <person name="Negre B."/>
            <person name="Newfeld S."/>
            <person name="Nielsen R."/>
            <person name="Noor M.A."/>
            <person name="O'Grady P."/>
            <person name="Pachter L."/>
            <person name="Papaceit M."/>
            <person name="Parisi M.J."/>
            <person name="Parisi M."/>
            <person name="Parts L."/>
            <person name="Pedersen J.S."/>
            <person name="Pesole G."/>
            <person name="Phillippy A.M."/>
            <person name="Ponting C.P."/>
            <person name="Pop M."/>
            <person name="Porcelli D."/>
            <person name="Powell J.R."/>
            <person name="Prohaska S."/>
            <person name="Pruitt K."/>
            <person name="Puig M."/>
            <person name="Quesneville H."/>
            <person name="Ram K.R."/>
            <person name="Rand D."/>
            <person name="Rasmussen M.D."/>
            <person name="Reed L.K."/>
            <person name="Reenan R."/>
            <person name="Reily A."/>
            <person name="Remington K.A."/>
            <person name="Rieger T.T."/>
            <person name="Ritchie M.G."/>
            <person name="Robin C."/>
            <person name="Rogers Y.H."/>
            <person name="Rohde C."/>
            <person name="Rozas J."/>
            <person name="Rubenfield M.J."/>
            <person name="Ruiz A."/>
            <person name="Russo S."/>
            <person name="Salzberg S.L."/>
            <person name="Sanchez-Gracia A."/>
            <person name="Saranga D.J."/>
            <person name="Sato H."/>
            <person name="Schaeffer S.W."/>
            <person name="Schatz M.C."/>
            <person name="Schlenke T."/>
            <person name="Schwartz R."/>
            <person name="Segarra C."/>
            <person name="Singh R.S."/>
            <person name="Sirot L."/>
            <person name="Sirota M."/>
            <person name="Sisneros N.B."/>
            <person name="Smith C.D."/>
            <person name="Smith T.F."/>
            <person name="Spieth J."/>
            <person name="Stage D.E."/>
            <person name="Stark A."/>
            <person name="Stephan W."/>
            <person name="Strausberg R.L."/>
            <person name="Strempel S."/>
            <person name="Sturgill D."/>
            <person name="Sutton G."/>
            <person name="Sutton G.G."/>
            <person name="Tao W."/>
            <person name="Teichmann S."/>
            <person name="Tobari Y.N."/>
            <person name="Tomimura Y."/>
            <person name="Tsolas J.M."/>
            <person name="Valente V.L."/>
            <person name="Venter E."/>
            <person name="Venter J.C."/>
            <person name="Vicario S."/>
            <person name="Vieira F.G."/>
            <person name="Vilella A.J."/>
            <person name="Villasante A."/>
            <person name="Walenz B."/>
            <person name="Wang J."/>
            <person name="Wasserman M."/>
            <person name="Watts T."/>
            <person name="Wilson D."/>
            <person name="Wilson R.K."/>
            <person name="Wing R.A."/>
            <person name="Wolfner M.F."/>
            <person name="Wong A."/>
            <person name="Wong G.K."/>
            <person name="Wu C.I."/>
            <person name="Wu G."/>
            <person name="Yamamoto D."/>
            <person name="Yang H.P."/>
            <person name="Yang S.P."/>
            <person name="Yorke J.A."/>
            <person name="Yoshida K."/>
            <person name="Zdobnov E."/>
            <person name="Zhang P."/>
            <person name="Zhang Y."/>
            <person name="Zimin A.V."/>
            <person name="Baldwin J."/>
            <person name="Abdouelleil A."/>
            <person name="Abdulkadir J."/>
            <person name="Abebe A."/>
            <person name="Abera B."/>
            <person name="Abreu J."/>
            <person name="Acer S.C."/>
            <person name="Aftuck L."/>
            <person name="Alexander A."/>
            <person name="An P."/>
            <person name="Anderson E."/>
            <person name="Anderson S."/>
            <person name="Arachi H."/>
            <person name="Azer M."/>
            <person name="Bachantsang P."/>
            <person name="Barry A."/>
            <person name="Bayul T."/>
            <person name="Berlin A."/>
            <person name="Bessette D."/>
            <person name="Bloom T."/>
            <person name="Blye J."/>
            <person name="Boguslavskiy L."/>
            <person name="Bonnet C."/>
            <person name="Boukhgalter B."/>
            <person name="Bourzgui I."/>
            <person name="Brown A."/>
            <person name="Cahill P."/>
            <person name="Channer S."/>
            <person name="Cheshatsang Y."/>
            <person name="Chuda L."/>
            <person name="Citroen M."/>
            <person name="Collymore A."/>
            <person name="Cooke P."/>
            <person name="Costello M."/>
            <person name="D'Aco K."/>
            <person name="Daza R."/>
            <person name="De Haan G."/>
            <person name="DeGray S."/>
            <person name="DeMaso C."/>
            <person name="Dhargay N."/>
            <person name="Dooley K."/>
            <person name="Dooley E."/>
            <person name="Doricent M."/>
            <person name="Dorje P."/>
            <person name="Dorjee K."/>
            <person name="Dupes A."/>
            <person name="Elong R."/>
            <person name="Falk J."/>
            <person name="Farina A."/>
            <person name="Faro S."/>
            <person name="Ferguson D."/>
            <person name="Fisher S."/>
            <person name="Foley C.D."/>
            <person name="Franke A."/>
            <person name="Friedrich D."/>
            <person name="Gadbois L."/>
            <person name="Gearin G."/>
            <person name="Gearin C.R."/>
            <person name="Giannoukos G."/>
            <person name="Goode T."/>
            <person name="Graham J."/>
            <person name="Grandbois E."/>
            <person name="Grewal S."/>
            <person name="Gyaltsen K."/>
            <person name="Hafez N."/>
            <person name="Hagos B."/>
            <person name="Hall J."/>
            <person name="Henson C."/>
            <person name="Hollinger A."/>
            <person name="Honan T."/>
            <person name="Huard M.D."/>
            <person name="Hughes L."/>
            <person name="Hurhula B."/>
            <person name="Husby M.E."/>
            <person name="Kamat A."/>
            <person name="Kanga B."/>
            <person name="Kashin S."/>
            <person name="Khazanovich D."/>
            <person name="Kisner P."/>
            <person name="Lance K."/>
            <person name="Lara M."/>
            <person name="Lee W."/>
            <person name="Lennon N."/>
            <person name="Letendre F."/>
            <person name="LeVine R."/>
            <person name="Lipovsky A."/>
            <person name="Liu X."/>
            <person name="Liu J."/>
            <person name="Liu S."/>
            <person name="Lokyitsang T."/>
            <person name="Lokyitsang Y."/>
            <person name="Lubonja R."/>
            <person name="Lui A."/>
            <person name="MacDonald P."/>
            <person name="Magnisalis V."/>
            <person name="Maru K."/>
            <person name="Matthews C."/>
            <person name="McCusker W."/>
            <person name="McDonough S."/>
            <person name="Mehta T."/>
            <person name="Meldrim J."/>
            <person name="Meneus L."/>
            <person name="Mihai O."/>
            <person name="Mihalev A."/>
            <person name="Mihova T."/>
            <person name="Mittelman R."/>
            <person name="Mlenga V."/>
            <person name="Montmayeur A."/>
            <person name="Mulrain L."/>
            <person name="Navidi A."/>
            <person name="Naylor J."/>
            <person name="Negash T."/>
            <person name="Nguyen T."/>
            <person name="Nguyen N."/>
            <person name="Nicol R."/>
            <person name="Norbu C."/>
            <person name="Norbu N."/>
            <person name="Novod N."/>
            <person name="O'Neill B."/>
            <person name="Osman S."/>
            <person name="Markiewicz E."/>
            <person name="Oyono O.L."/>
            <person name="Patti C."/>
            <person name="Phunkhang P."/>
            <person name="Pierre F."/>
            <person name="Priest M."/>
            <person name="Raghuraman S."/>
            <person name="Rege F."/>
            <person name="Reyes R."/>
            <person name="Rise C."/>
            <person name="Rogov P."/>
            <person name="Ross K."/>
            <person name="Ryan E."/>
            <person name="Settipalli S."/>
            <person name="Shea T."/>
            <person name="Sherpa N."/>
            <person name="Shi L."/>
            <person name="Shih D."/>
            <person name="Sparrow T."/>
            <person name="Spaulding J."/>
            <person name="Stalker J."/>
            <person name="Stange-Thomann N."/>
            <person name="Stavropoulos S."/>
            <person name="Stone C."/>
            <person name="Strader C."/>
            <person name="Tesfaye S."/>
            <person name="Thomson T."/>
            <person name="Thoulutsang Y."/>
            <person name="Thoulutsang D."/>
            <person name="Topham K."/>
            <person name="Topping I."/>
            <person name="Tsamla T."/>
            <person name="Vassiliev H."/>
            <person name="Vo A."/>
            <person name="Wangchuk T."/>
            <person name="Wangdi T."/>
            <person name="Weiand M."/>
            <person name="Wilkinson J."/>
            <person name="Wilson A."/>
            <person name="Yadav S."/>
            <person name="Young G."/>
            <person name="Yu Q."/>
            <person name="Zembek L."/>
            <person name="Zhong D."/>
            <person name="Zimmer A."/>
            <person name="Zwirko Z."/>
            <person name="Jaffe D.B."/>
            <person name="Alvarez P."/>
            <person name="Brockman W."/>
            <person name="Butler J."/>
            <person name="Chin C."/>
            <person name="Gnerre S."/>
            <person name="Grabherr M."/>
            <person name="Kleber M."/>
            <person name="Mauceli E."/>
            <person name="MacCallum I."/>
        </authorList>
    </citation>
    <scope>NUCLEOTIDE SEQUENCE [LARGE SCALE GENOMIC DNA]</scope>
    <source>
        <strain evidence="15">Tucson 14030-0811.24</strain>
    </source>
</reference>
<dbReference type="InterPro" id="IPR001841">
    <property type="entry name" value="Znf_RING"/>
</dbReference>
<keyword evidence="2" id="KW-0597">Phosphoprotein</keyword>
<evidence type="ECO:0000259" key="12">
    <source>
        <dbReference type="PROSITE" id="PS50089"/>
    </source>
</evidence>
<dbReference type="SMR" id="B4MQP8"/>
<proteinExistence type="predicted"/>
<name>B4MQP8_DROWI</name>
<dbReference type="PROSITE" id="PS50826">
    <property type="entry name" value="RUN"/>
    <property type="match status" value="1"/>
</dbReference>
<dbReference type="CDD" id="cd16448">
    <property type="entry name" value="RING-H2"/>
    <property type="match status" value="1"/>
</dbReference>
<evidence type="ECO:0000259" key="13">
    <source>
        <dbReference type="PROSITE" id="PS50826"/>
    </source>
</evidence>
<evidence type="ECO:0000259" key="11">
    <source>
        <dbReference type="PROSITE" id="PS50081"/>
    </source>
</evidence>
<dbReference type="Pfam" id="PF13901">
    <property type="entry name" value="RH_dom"/>
    <property type="match status" value="1"/>
</dbReference>
<dbReference type="SMART" id="SM01175">
    <property type="entry name" value="DUF4206"/>
    <property type="match status" value="1"/>
</dbReference>
<dbReference type="OrthoDB" id="62364at2759"/>
<dbReference type="PANTHER" id="PTHR12326:SF12">
    <property type="entry name" value="PLECKSTRIN HOMOLOGY AND RUN DOMAIN CONTAINING M1"/>
    <property type="match status" value="1"/>
</dbReference>
<dbReference type="GO" id="GO:0031267">
    <property type="term" value="F:small GTPase binding"/>
    <property type="evidence" value="ECO:0007669"/>
    <property type="project" value="EnsemblMetazoa"/>
</dbReference>
<dbReference type="FunCoup" id="B4MQP8">
    <property type="interactions" value="1396"/>
</dbReference>
<dbReference type="EMBL" id="CH963849">
    <property type="protein sequence ID" value="EDW74437.1"/>
    <property type="molecule type" value="Genomic_DNA"/>
</dbReference>
<dbReference type="CDD" id="cd17679">
    <property type="entry name" value="RUN_PLEKHM1"/>
    <property type="match status" value="1"/>
</dbReference>
<keyword evidence="3" id="KW-0479">Metal-binding</keyword>
<dbReference type="Gene3D" id="1.20.58.900">
    <property type="match status" value="1"/>
</dbReference>
<dbReference type="OMA" id="TCREPII"/>
<keyword evidence="15" id="KW-1185">Reference proteome</keyword>
<dbReference type="InterPro" id="IPR037213">
    <property type="entry name" value="Run_dom_sf"/>
</dbReference>
<dbReference type="InterPro" id="IPR002219">
    <property type="entry name" value="PKC_DAG/PE"/>
</dbReference>
<feature type="domain" description="RUN" evidence="13">
    <location>
        <begin position="45"/>
        <end position="184"/>
    </location>
</feature>
<dbReference type="Proteomes" id="UP000007798">
    <property type="component" value="Unassembled WGS sequence"/>
</dbReference>
<gene>
    <name evidence="14" type="primary">Dwil\GK21393</name>
    <name evidence="14" type="ORF">Dwil_GK21393</name>
</gene>
<dbReference type="InterPro" id="IPR025258">
    <property type="entry name" value="RH_dom"/>
</dbReference>
<dbReference type="AlphaFoldDB" id="B4MQP8"/>
<dbReference type="STRING" id="7260.B4MQP8"/>
<evidence type="ECO:0000313" key="15">
    <source>
        <dbReference type="Proteomes" id="UP000007798"/>
    </source>
</evidence>
<dbReference type="Pfam" id="PF02759">
    <property type="entry name" value="RUN"/>
    <property type="match status" value="1"/>
</dbReference>
<feature type="domain" description="Phorbol-ester/DAG-type" evidence="11">
    <location>
        <begin position="645"/>
        <end position="698"/>
    </location>
</feature>
<dbReference type="InParanoid" id="B4MQP8"/>
<feature type="compositionally biased region" description="Polar residues" evidence="10">
    <location>
        <begin position="333"/>
        <end position="355"/>
    </location>
</feature>
<dbReference type="KEGG" id="dwi:6639950"/>
<keyword evidence="6 9" id="KW-0863">Zinc-finger</keyword>
<feature type="region of interest" description="Disordered" evidence="10">
    <location>
        <begin position="281"/>
        <end position="377"/>
    </location>
</feature>
<keyword evidence="4" id="KW-0677">Repeat</keyword>
<evidence type="ECO:0000256" key="3">
    <source>
        <dbReference type="ARBA" id="ARBA00022723"/>
    </source>
</evidence>
<dbReference type="GO" id="GO:0008270">
    <property type="term" value="F:zinc ion binding"/>
    <property type="evidence" value="ECO:0007669"/>
    <property type="project" value="UniProtKB-KW"/>
</dbReference>
<evidence type="ECO:0000256" key="5">
    <source>
        <dbReference type="ARBA" id="ARBA00022753"/>
    </source>
</evidence>
<evidence type="ECO:0000256" key="8">
    <source>
        <dbReference type="ARBA" id="ARBA00023006"/>
    </source>
</evidence>
<evidence type="ECO:0000256" key="1">
    <source>
        <dbReference type="ARBA" id="ARBA00004603"/>
    </source>
</evidence>
<accession>B4MQP8</accession>
<keyword evidence="5" id="KW-0967">Endosome</keyword>
<dbReference type="PhylomeDB" id="B4MQP8"/>
<feature type="domain" description="RING-type" evidence="12">
    <location>
        <begin position="660"/>
        <end position="702"/>
    </location>
</feature>
<sequence length="726" mass="81902">MSLFRSLQNFQFKRDNVVKEALINTLNENAREIEFDVKQNAVEVLGVCELTSALCTTLEAIFLHGLKDSFLWATLNVIADVERRPEPSFWAPCMVFMHKQVIEQIHQLSQITSEVGQCRAWIRQSLNESLFSSYMNNIRKNGSALSPYYKRHALLKDADGLETAAKIMESLEAYVHFDLPVNSSLLNQWPDYSLQLSDLWTPALKSCPISSGIDVASSLGSDIVAIPTPQPLRPNELFSESISNSPFNRSGNFGVLDLNQRENLDLLIQKFDEMAVISETGEQCSPEVEEAAAAAASTPILNDESETPLGNKPRHRKRSQRPIDEFQGDQIDTEGNNSLPQGSNSLTNLMQTSWSAGDMDPPCTPSPTAESSSSRFFQRSVSMTSTSSLRSPYADRCSYNALLKKHERNREGGTGWSEIWEKFRASASTLSISQAPPTPAVVDELSDLQSVDSDFELLSSDFDMTELQQMVVQLCQLPREPGLNAQGFLCRTCQHPLGIGYSNFQVCSFSGGYFCNSCMDMETQLIPARIIYNFDFHKYSVSKRAATFLAEFRAQPFLDLQILNPRIYHASEAMAELQSLRIRLNFIRAYLYTCNPESIEVLRQYFSGREYLYEHIHQYSVSDLALIQRGVLCQQLQKAFKLGEAHVLKCQKCQLKGFICEICQSPRVLYPFHIATTFRCVACGAVFHAQCLNEHQPCPKCERRRKREDQALEEAVQTSKLKRESS</sequence>
<dbReference type="HOGENOM" id="CLU_015543_1_0_1"/>
<dbReference type="GO" id="GO:0005770">
    <property type="term" value="C:late endosome"/>
    <property type="evidence" value="ECO:0007669"/>
    <property type="project" value="UniProtKB-SubCell"/>
</dbReference>
<organism evidence="15">
    <name type="scientific">Drosophila willistoni</name>
    <name type="common">Fruit fly</name>
    <dbReference type="NCBI Taxonomy" id="7260"/>
    <lineage>
        <taxon>Eukaryota</taxon>
        <taxon>Metazoa</taxon>
        <taxon>Ecdysozoa</taxon>
        <taxon>Arthropoda</taxon>
        <taxon>Hexapoda</taxon>
        <taxon>Insecta</taxon>
        <taxon>Pterygota</taxon>
        <taxon>Neoptera</taxon>
        <taxon>Endopterygota</taxon>
        <taxon>Diptera</taxon>
        <taxon>Brachycera</taxon>
        <taxon>Muscomorpha</taxon>
        <taxon>Ephydroidea</taxon>
        <taxon>Drosophilidae</taxon>
        <taxon>Drosophila</taxon>
        <taxon>Sophophora</taxon>
    </lineage>
</organism>
<evidence type="ECO:0000313" key="14">
    <source>
        <dbReference type="EMBL" id="EDW74437.1"/>
    </source>
</evidence>
<keyword evidence="8" id="KW-0072">Autophagy</keyword>
<evidence type="ECO:0000256" key="10">
    <source>
        <dbReference type="SAM" id="MobiDB-lite"/>
    </source>
</evidence>
<dbReference type="InterPro" id="IPR051366">
    <property type="entry name" value="DEF8"/>
</dbReference>
<keyword evidence="7" id="KW-0862">Zinc</keyword>
<protein>
    <submittedName>
        <fullName evidence="14">GK21393</fullName>
    </submittedName>
</protein>
<dbReference type="PROSITE" id="PS50089">
    <property type="entry name" value="ZF_RING_2"/>
    <property type="match status" value="1"/>
</dbReference>
<evidence type="ECO:0000256" key="2">
    <source>
        <dbReference type="ARBA" id="ARBA00022553"/>
    </source>
</evidence>
<evidence type="ECO:0000256" key="9">
    <source>
        <dbReference type="PROSITE-ProRule" id="PRU00175"/>
    </source>
</evidence>